<keyword evidence="3" id="KW-0812">Transmembrane</keyword>
<evidence type="ECO:0000256" key="1">
    <source>
        <dbReference type="ARBA" id="ARBA00012528"/>
    </source>
</evidence>
<feature type="transmembrane region" description="Helical" evidence="3">
    <location>
        <begin position="225"/>
        <end position="244"/>
    </location>
</feature>
<dbReference type="InterPro" id="IPR029787">
    <property type="entry name" value="Nucleotide_cyclase"/>
</dbReference>
<feature type="domain" description="GGDEF" evidence="4">
    <location>
        <begin position="359"/>
        <end position="495"/>
    </location>
</feature>
<dbReference type="PROSITE" id="PS50887">
    <property type="entry name" value="GGDEF"/>
    <property type="match status" value="1"/>
</dbReference>
<name>A0A9J7BU76_9BACT</name>
<proteinExistence type="predicted"/>
<feature type="transmembrane region" description="Helical" evidence="3">
    <location>
        <begin position="101"/>
        <end position="121"/>
    </location>
</feature>
<evidence type="ECO:0000313" key="6">
    <source>
        <dbReference type="Proteomes" id="UP001059380"/>
    </source>
</evidence>
<reference evidence="5" key="1">
    <citation type="submission" date="2021-04" db="EMBL/GenBank/DDBJ databases">
        <title>Phylogenetic analysis of Acidobacteriaceae.</title>
        <authorList>
            <person name="Qiu L."/>
            <person name="Zhang Q."/>
        </authorList>
    </citation>
    <scope>NUCLEOTIDE SEQUENCE</scope>
    <source>
        <strain evidence="5">DSM 25168</strain>
    </source>
</reference>
<protein>
    <recommendedName>
        <fullName evidence="1">diguanylate cyclase</fullName>
        <ecNumber evidence="1">2.7.7.65</ecNumber>
    </recommendedName>
</protein>
<feature type="transmembrane region" description="Helical" evidence="3">
    <location>
        <begin position="201"/>
        <end position="219"/>
    </location>
</feature>
<keyword evidence="3" id="KW-0472">Membrane</keyword>
<dbReference type="AlphaFoldDB" id="A0A9J7BU76"/>
<evidence type="ECO:0000313" key="5">
    <source>
        <dbReference type="EMBL" id="UWZ86435.1"/>
    </source>
</evidence>
<dbReference type="Proteomes" id="UP001059380">
    <property type="component" value="Chromosome"/>
</dbReference>
<feature type="transmembrane region" description="Helical" evidence="3">
    <location>
        <begin position="265"/>
        <end position="282"/>
    </location>
</feature>
<feature type="transmembrane region" description="Helical" evidence="3">
    <location>
        <begin position="67"/>
        <end position="89"/>
    </location>
</feature>
<dbReference type="InterPro" id="IPR043128">
    <property type="entry name" value="Rev_trsase/Diguanyl_cyclase"/>
</dbReference>
<dbReference type="CDD" id="cd01949">
    <property type="entry name" value="GGDEF"/>
    <property type="match status" value="1"/>
</dbReference>
<dbReference type="InterPro" id="IPR050469">
    <property type="entry name" value="Diguanylate_Cyclase"/>
</dbReference>
<comment type="catalytic activity">
    <reaction evidence="2">
        <text>2 GTP = 3',3'-c-di-GMP + 2 diphosphate</text>
        <dbReference type="Rhea" id="RHEA:24898"/>
        <dbReference type="ChEBI" id="CHEBI:33019"/>
        <dbReference type="ChEBI" id="CHEBI:37565"/>
        <dbReference type="ChEBI" id="CHEBI:58805"/>
        <dbReference type="EC" id="2.7.7.65"/>
    </reaction>
</comment>
<dbReference type="Pfam" id="PF00990">
    <property type="entry name" value="GGDEF"/>
    <property type="match status" value="1"/>
</dbReference>
<dbReference type="GO" id="GO:0052621">
    <property type="term" value="F:diguanylate cyclase activity"/>
    <property type="evidence" value="ECO:0007669"/>
    <property type="project" value="UniProtKB-EC"/>
</dbReference>
<evidence type="ECO:0000256" key="2">
    <source>
        <dbReference type="ARBA" id="ARBA00034247"/>
    </source>
</evidence>
<dbReference type="GO" id="GO:0043709">
    <property type="term" value="P:cell adhesion involved in single-species biofilm formation"/>
    <property type="evidence" value="ECO:0007669"/>
    <property type="project" value="TreeGrafter"/>
</dbReference>
<sequence>MQGTRGPNSGVWIWAIPPLYVLLHGIIATCLPSRLDALSTVCIVLAEWGAVAVSIRAAKQSGHPARALWLLLSGSILLHSVAMTLDVLAETTGATEFNFVPGFQIFFSMLSSVPMLVAVSLQSDRRTAKIARIAYSLISLAIGAVLYLQLFTILTVSGSQNPADAILIMHLFDAIDLFLAAAATVRWLGAEQPQEVQFFRVLSIFLWIDALLPAIHNRIILRHDYVWLDLFLSAPYLILCALMLRSKERSVRVSSPRVSRVIRSGSPIFLTMALVTVGLFAIRSHFYIGLGAVLFAVATYGALNVLIQTRGLEAEATLLADKRLLERLAVVDGLTGIANRRGFDKVFHREFSAARRGGTPLSLLMIDVDHFKEVNDELGHQVGDEYLIQIAQALRRALPRVTDIVARYGGEEFTAILPATGSAGAVHACEKLHDAIRHLGLHHPTAKEGIVTISIGVSTFDGSAAIAAQRLVEAADRALYLAKSGGRNRSESMEPDETTV</sequence>
<dbReference type="RefSeq" id="WP_260796075.1">
    <property type="nucleotide sequence ID" value="NZ_CP093313.1"/>
</dbReference>
<evidence type="ECO:0000256" key="3">
    <source>
        <dbReference type="SAM" id="Phobius"/>
    </source>
</evidence>
<feature type="transmembrane region" description="Helical" evidence="3">
    <location>
        <begin position="166"/>
        <end position="189"/>
    </location>
</feature>
<dbReference type="GO" id="GO:0005886">
    <property type="term" value="C:plasma membrane"/>
    <property type="evidence" value="ECO:0007669"/>
    <property type="project" value="TreeGrafter"/>
</dbReference>
<dbReference type="NCBIfam" id="TIGR00254">
    <property type="entry name" value="GGDEF"/>
    <property type="match status" value="1"/>
</dbReference>
<dbReference type="PANTHER" id="PTHR45138:SF9">
    <property type="entry name" value="DIGUANYLATE CYCLASE DGCM-RELATED"/>
    <property type="match status" value="1"/>
</dbReference>
<feature type="transmembrane region" description="Helical" evidence="3">
    <location>
        <begin position="288"/>
        <end position="307"/>
    </location>
</feature>
<dbReference type="Gene3D" id="3.30.70.270">
    <property type="match status" value="1"/>
</dbReference>
<dbReference type="InterPro" id="IPR000160">
    <property type="entry name" value="GGDEF_dom"/>
</dbReference>
<dbReference type="EC" id="2.7.7.65" evidence="1"/>
<feature type="transmembrane region" description="Helical" evidence="3">
    <location>
        <begin position="133"/>
        <end position="154"/>
    </location>
</feature>
<keyword evidence="3" id="KW-1133">Transmembrane helix</keyword>
<feature type="transmembrane region" description="Helical" evidence="3">
    <location>
        <begin position="12"/>
        <end position="31"/>
    </location>
</feature>
<accession>A0A9J7BU76</accession>
<dbReference type="PANTHER" id="PTHR45138">
    <property type="entry name" value="REGULATORY COMPONENTS OF SENSORY TRANSDUCTION SYSTEM"/>
    <property type="match status" value="1"/>
</dbReference>
<dbReference type="GO" id="GO:1902201">
    <property type="term" value="P:negative regulation of bacterial-type flagellum-dependent cell motility"/>
    <property type="evidence" value="ECO:0007669"/>
    <property type="project" value="TreeGrafter"/>
</dbReference>
<dbReference type="SUPFAM" id="SSF55073">
    <property type="entry name" value="Nucleotide cyclase"/>
    <property type="match status" value="1"/>
</dbReference>
<dbReference type="FunFam" id="3.30.70.270:FF:000001">
    <property type="entry name" value="Diguanylate cyclase domain protein"/>
    <property type="match status" value="1"/>
</dbReference>
<keyword evidence="6" id="KW-1185">Reference proteome</keyword>
<evidence type="ECO:0000259" key="4">
    <source>
        <dbReference type="PROSITE" id="PS50887"/>
    </source>
</evidence>
<gene>
    <name evidence="5" type="ORF">MOP44_10930</name>
</gene>
<dbReference type="EMBL" id="CP093313">
    <property type="protein sequence ID" value="UWZ86435.1"/>
    <property type="molecule type" value="Genomic_DNA"/>
</dbReference>
<organism evidence="5 6">
    <name type="scientific">Occallatibacter riparius</name>
    <dbReference type="NCBI Taxonomy" id="1002689"/>
    <lineage>
        <taxon>Bacteria</taxon>
        <taxon>Pseudomonadati</taxon>
        <taxon>Acidobacteriota</taxon>
        <taxon>Terriglobia</taxon>
        <taxon>Terriglobales</taxon>
        <taxon>Acidobacteriaceae</taxon>
        <taxon>Occallatibacter</taxon>
    </lineage>
</organism>
<dbReference type="SMART" id="SM00267">
    <property type="entry name" value="GGDEF"/>
    <property type="match status" value="1"/>
</dbReference>
<dbReference type="KEGG" id="orp:MOP44_10930"/>